<name>A0A0C9UHJ4_SPHS4</name>
<proteinExistence type="predicted"/>
<dbReference type="HOGENOM" id="CLU_1082469_0_0_1"/>
<accession>A0A0C9UHJ4</accession>
<dbReference type="AlphaFoldDB" id="A0A0C9UHJ4"/>
<organism evidence="1 2">
    <name type="scientific">Sphaerobolus stellatus (strain SS14)</name>
    <dbReference type="NCBI Taxonomy" id="990650"/>
    <lineage>
        <taxon>Eukaryota</taxon>
        <taxon>Fungi</taxon>
        <taxon>Dikarya</taxon>
        <taxon>Basidiomycota</taxon>
        <taxon>Agaricomycotina</taxon>
        <taxon>Agaricomycetes</taxon>
        <taxon>Phallomycetidae</taxon>
        <taxon>Geastrales</taxon>
        <taxon>Sphaerobolaceae</taxon>
        <taxon>Sphaerobolus</taxon>
    </lineage>
</organism>
<evidence type="ECO:0000313" key="1">
    <source>
        <dbReference type="EMBL" id="KIJ24690.1"/>
    </source>
</evidence>
<keyword evidence="2" id="KW-1185">Reference proteome</keyword>
<dbReference type="Proteomes" id="UP000054279">
    <property type="component" value="Unassembled WGS sequence"/>
</dbReference>
<reference evidence="1 2" key="1">
    <citation type="submission" date="2014-06" db="EMBL/GenBank/DDBJ databases">
        <title>Evolutionary Origins and Diversification of the Mycorrhizal Mutualists.</title>
        <authorList>
            <consortium name="DOE Joint Genome Institute"/>
            <consortium name="Mycorrhizal Genomics Consortium"/>
            <person name="Kohler A."/>
            <person name="Kuo A."/>
            <person name="Nagy L.G."/>
            <person name="Floudas D."/>
            <person name="Copeland A."/>
            <person name="Barry K.W."/>
            <person name="Cichocki N."/>
            <person name="Veneault-Fourrey C."/>
            <person name="LaButti K."/>
            <person name="Lindquist E.A."/>
            <person name="Lipzen A."/>
            <person name="Lundell T."/>
            <person name="Morin E."/>
            <person name="Murat C."/>
            <person name="Riley R."/>
            <person name="Ohm R."/>
            <person name="Sun H."/>
            <person name="Tunlid A."/>
            <person name="Henrissat B."/>
            <person name="Grigoriev I.V."/>
            <person name="Hibbett D.S."/>
            <person name="Martin F."/>
        </authorList>
    </citation>
    <scope>NUCLEOTIDE SEQUENCE [LARGE SCALE GENOMIC DNA]</scope>
    <source>
        <strain evidence="1 2">SS14</strain>
    </source>
</reference>
<dbReference type="EMBL" id="KN837465">
    <property type="protein sequence ID" value="KIJ24690.1"/>
    <property type="molecule type" value="Genomic_DNA"/>
</dbReference>
<gene>
    <name evidence="1" type="ORF">M422DRAFT_274471</name>
</gene>
<sequence length="257" mass="28832">MSDAKTLPHTQQAFVGLRAHHLSCPTAGEIMTVPHNEHSHDIILDRERMPIVYRINPSQELLNAAAKFQEAIERLHAKFRPSTHTIPTLCRHNPGIVLSLDRAKGICDKCPACFPSTSPLTTTMSNVDSIPIIIGKKVKLTVDHQDYLWNRYIAKVLVATNGHEVLLGDICVVTANPPGFLNNENIPHDIYVCINNYAWKPLSDCHHSNVGKEKFAMHPIFGHKILFNLPRLLWQHKSNIQELVKQKQAASHPPSPS</sequence>
<evidence type="ECO:0000313" key="2">
    <source>
        <dbReference type="Proteomes" id="UP000054279"/>
    </source>
</evidence>
<protein>
    <submittedName>
        <fullName evidence="1">Uncharacterized protein</fullName>
    </submittedName>
</protein>